<sequence>MSDDRDTLKVLLFSDDRTVREDIRLTLGRKVARDLPEIEVFEVATGPALLRTLDAGGTDYSLIIMDGDAQPEGGYGLAHQVKNEYVDCPPVLLLIRRVADAWLGTWTQAEALSPFPVDPMRLPEQVAELLRGKVVAP</sequence>
<dbReference type="EMBL" id="VKKG01000002">
    <property type="protein sequence ID" value="TRY18844.1"/>
    <property type="molecule type" value="Genomic_DNA"/>
</dbReference>
<dbReference type="AlphaFoldDB" id="A0A553K2D8"/>
<dbReference type="RefSeq" id="WP_143937736.1">
    <property type="nucleotide sequence ID" value="NZ_VKKG01000002.1"/>
</dbReference>
<proteinExistence type="predicted"/>
<protein>
    <submittedName>
        <fullName evidence="3">Response regulator</fullName>
    </submittedName>
</protein>
<feature type="domain" description="Response regulatory" evidence="2">
    <location>
        <begin position="9"/>
        <end position="130"/>
    </location>
</feature>
<feature type="modified residue" description="4-aspartylphosphate" evidence="1">
    <location>
        <position position="66"/>
    </location>
</feature>
<dbReference type="InterPro" id="IPR001789">
    <property type="entry name" value="Sig_transdc_resp-reg_receiver"/>
</dbReference>
<dbReference type="GO" id="GO:0000160">
    <property type="term" value="P:phosphorelay signal transduction system"/>
    <property type="evidence" value="ECO:0007669"/>
    <property type="project" value="InterPro"/>
</dbReference>
<evidence type="ECO:0000256" key="1">
    <source>
        <dbReference type="PROSITE-ProRule" id="PRU00169"/>
    </source>
</evidence>
<keyword evidence="4" id="KW-1185">Reference proteome</keyword>
<comment type="caution">
    <text evidence="3">The sequence shown here is derived from an EMBL/GenBank/DDBJ whole genome shotgun (WGS) entry which is preliminary data.</text>
</comment>
<accession>A0A553K2D8</accession>
<gene>
    <name evidence="3" type="ORF">FOJ82_06970</name>
</gene>
<evidence type="ECO:0000259" key="2">
    <source>
        <dbReference type="PROSITE" id="PS50110"/>
    </source>
</evidence>
<dbReference type="OrthoDB" id="3395459at2"/>
<dbReference type="PROSITE" id="PS50110">
    <property type="entry name" value="RESPONSE_REGULATORY"/>
    <property type="match status" value="1"/>
</dbReference>
<dbReference type="Proteomes" id="UP000317638">
    <property type="component" value="Unassembled WGS sequence"/>
</dbReference>
<name>A0A553K2D8_9ACTN</name>
<keyword evidence="1" id="KW-0597">Phosphoprotein</keyword>
<dbReference type="InterPro" id="IPR011006">
    <property type="entry name" value="CheY-like_superfamily"/>
</dbReference>
<dbReference type="Gene3D" id="3.40.50.2300">
    <property type="match status" value="1"/>
</dbReference>
<reference evidence="3 4" key="1">
    <citation type="submission" date="2019-07" db="EMBL/GenBank/DDBJ databases">
        <authorList>
            <person name="Zhou L.-Y."/>
        </authorList>
    </citation>
    <scope>NUCLEOTIDE SEQUENCE [LARGE SCALE GENOMIC DNA]</scope>
    <source>
        <strain evidence="3 4">YIM 101269</strain>
    </source>
</reference>
<evidence type="ECO:0000313" key="4">
    <source>
        <dbReference type="Proteomes" id="UP000317638"/>
    </source>
</evidence>
<organism evidence="3 4">
    <name type="scientific">Tessaracoccus rhinocerotis</name>
    <dbReference type="NCBI Taxonomy" id="1689449"/>
    <lineage>
        <taxon>Bacteria</taxon>
        <taxon>Bacillati</taxon>
        <taxon>Actinomycetota</taxon>
        <taxon>Actinomycetes</taxon>
        <taxon>Propionibacteriales</taxon>
        <taxon>Propionibacteriaceae</taxon>
        <taxon>Tessaracoccus</taxon>
    </lineage>
</organism>
<dbReference type="SUPFAM" id="SSF52172">
    <property type="entry name" value="CheY-like"/>
    <property type="match status" value="1"/>
</dbReference>
<evidence type="ECO:0000313" key="3">
    <source>
        <dbReference type="EMBL" id="TRY18844.1"/>
    </source>
</evidence>